<gene>
    <name evidence="1" type="ORF">GCM10009862_03340</name>
</gene>
<sequence>MTDAAFPASAFSYRSAREAGIGRGVLRGNRFIAPFHGIRAEPPDPHRELDELMRLCHWYLPRLREGQFFSHSTALALYGAAVPPQDALAVHVSVHRPSSPPRTRGVSGHRLQQRDPDIHLLGALPVEAPERAWVQASRTWMTDDLVVAGDHLLRRDRPLTTILALTTEALRMRGDVLGEPLSLIREGSESARETLLRLVLVRAGLPEPELNAPLRDAQGRTIARLDESFPAYRVAVEYDGRQHAFSVTQFRRDADRWDAIRDAGWHLVRILDHHLSPDPGIAVAKVRAALTARGWKDHGRRSAL</sequence>
<dbReference type="RefSeq" id="WP_344226263.1">
    <property type="nucleotide sequence ID" value="NZ_BAAARI010000002.1"/>
</dbReference>
<comment type="caution">
    <text evidence="1">The sequence shown here is derived from an EMBL/GenBank/DDBJ whole genome shotgun (WGS) entry which is preliminary data.</text>
</comment>
<reference evidence="1 2" key="1">
    <citation type="journal article" date="2019" name="Int. J. Syst. Evol. Microbiol.">
        <title>The Global Catalogue of Microorganisms (GCM) 10K type strain sequencing project: providing services to taxonomists for standard genome sequencing and annotation.</title>
        <authorList>
            <consortium name="The Broad Institute Genomics Platform"/>
            <consortium name="The Broad Institute Genome Sequencing Center for Infectious Disease"/>
            <person name="Wu L."/>
            <person name="Ma J."/>
        </authorList>
    </citation>
    <scope>NUCLEOTIDE SEQUENCE [LARGE SCALE GENOMIC DNA]</scope>
    <source>
        <strain evidence="1 2">JCM 16365</strain>
    </source>
</reference>
<protein>
    <recommendedName>
        <fullName evidence="3">DUF559 domain-containing protein</fullName>
    </recommendedName>
</protein>
<organism evidence="1 2">
    <name type="scientific">Microbacterium binotii</name>
    <dbReference type="NCBI Taxonomy" id="462710"/>
    <lineage>
        <taxon>Bacteria</taxon>
        <taxon>Bacillati</taxon>
        <taxon>Actinomycetota</taxon>
        <taxon>Actinomycetes</taxon>
        <taxon>Micrococcales</taxon>
        <taxon>Microbacteriaceae</taxon>
        <taxon>Microbacterium</taxon>
    </lineage>
</organism>
<evidence type="ECO:0000313" key="1">
    <source>
        <dbReference type="EMBL" id="GAA2567917.1"/>
    </source>
</evidence>
<dbReference type="SUPFAM" id="SSF52980">
    <property type="entry name" value="Restriction endonuclease-like"/>
    <property type="match status" value="1"/>
</dbReference>
<dbReference type="InterPro" id="IPR011335">
    <property type="entry name" value="Restrct_endonuc-II-like"/>
</dbReference>
<dbReference type="EMBL" id="BAAARI010000002">
    <property type="protein sequence ID" value="GAA2567917.1"/>
    <property type="molecule type" value="Genomic_DNA"/>
</dbReference>
<accession>A0ABN3P5I5</accession>
<proteinExistence type="predicted"/>
<evidence type="ECO:0000313" key="2">
    <source>
        <dbReference type="Proteomes" id="UP001500274"/>
    </source>
</evidence>
<evidence type="ECO:0008006" key="3">
    <source>
        <dbReference type="Google" id="ProtNLM"/>
    </source>
</evidence>
<dbReference type="Gene3D" id="3.40.960.10">
    <property type="entry name" value="VSR Endonuclease"/>
    <property type="match status" value="1"/>
</dbReference>
<name>A0ABN3P5I5_9MICO</name>
<keyword evidence="2" id="KW-1185">Reference proteome</keyword>
<dbReference type="Proteomes" id="UP001500274">
    <property type="component" value="Unassembled WGS sequence"/>
</dbReference>